<name>A0AAD1SQK2_PELCU</name>
<keyword evidence="3" id="KW-1185">Reference proteome</keyword>
<sequence length="131" mass="14321">MCMLFDQNAVTWSVNAHASPQDNTHDPKLKHGTCRSTRPAYQQGPPATAVPHSATRHSGTSTADSNKNHTAAGLVSDRQKKKRITHGQPEREHRGGNRLTATAQPLAPHQKSKPPPGKAPPRWTQQNTRCV</sequence>
<dbReference type="AlphaFoldDB" id="A0AAD1SQK2"/>
<protein>
    <submittedName>
        <fullName evidence="2">Uncharacterized protein</fullName>
    </submittedName>
</protein>
<reference evidence="2" key="1">
    <citation type="submission" date="2022-03" db="EMBL/GenBank/DDBJ databases">
        <authorList>
            <person name="Alioto T."/>
            <person name="Alioto T."/>
            <person name="Gomez Garrido J."/>
        </authorList>
    </citation>
    <scope>NUCLEOTIDE SEQUENCE</scope>
</reference>
<feature type="region of interest" description="Disordered" evidence="1">
    <location>
        <begin position="16"/>
        <end position="131"/>
    </location>
</feature>
<evidence type="ECO:0000313" key="3">
    <source>
        <dbReference type="Proteomes" id="UP001295444"/>
    </source>
</evidence>
<proteinExistence type="predicted"/>
<accession>A0AAD1SQK2</accession>
<gene>
    <name evidence="2" type="ORF">PECUL_23A019428</name>
</gene>
<evidence type="ECO:0000256" key="1">
    <source>
        <dbReference type="SAM" id="MobiDB-lite"/>
    </source>
</evidence>
<dbReference type="EMBL" id="OW240918">
    <property type="protein sequence ID" value="CAH2305278.1"/>
    <property type="molecule type" value="Genomic_DNA"/>
</dbReference>
<dbReference type="Proteomes" id="UP001295444">
    <property type="component" value="Chromosome 07"/>
</dbReference>
<organism evidence="2 3">
    <name type="scientific">Pelobates cultripes</name>
    <name type="common">Western spadefoot toad</name>
    <dbReference type="NCBI Taxonomy" id="61616"/>
    <lineage>
        <taxon>Eukaryota</taxon>
        <taxon>Metazoa</taxon>
        <taxon>Chordata</taxon>
        <taxon>Craniata</taxon>
        <taxon>Vertebrata</taxon>
        <taxon>Euteleostomi</taxon>
        <taxon>Amphibia</taxon>
        <taxon>Batrachia</taxon>
        <taxon>Anura</taxon>
        <taxon>Pelobatoidea</taxon>
        <taxon>Pelobatidae</taxon>
        <taxon>Pelobates</taxon>
    </lineage>
</organism>
<feature type="compositionally biased region" description="Polar residues" evidence="1">
    <location>
        <begin position="56"/>
        <end position="69"/>
    </location>
</feature>
<evidence type="ECO:0000313" key="2">
    <source>
        <dbReference type="EMBL" id="CAH2305278.1"/>
    </source>
</evidence>